<evidence type="ECO:0000313" key="5">
    <source>
        <dbReference type="EMBL" id="AIE99314.1"/>
    </source>
</evidence>
<dbReference type="InterPro" id="IPR001763">
    <property type="entry name" value="Rhodanese-like_dom"/>
</dbReference>
<dbReference type="PROSITE" id="PS50206">
    <property type="entry name" value="RHODANESE_3"/>
    <property type="match status" value="1"/>
</dbReference>
<dbReference type="SUPFAM" id="SSF69572">
    <property type="entry name" value="Activating enzymes of the ubiquitin-like proteins"/>
    <property type="match status" value="1"/>
</dbReference>
<evidence type="ECO:0000256" key="3">
    <source>
        <dbReference type="ARBA" id="ARBA00022840"/>
    </source>
</evidence>
<organism evidence="5">
    <name type="scientific">uncultured marine group II/III euryarchaeote KM3_109_A02</name>
    <dbReference type="NCBI Taxonomy" id="1457849"/>
    <lineage>
        <taxon>Archaea</taxon>
        <taxon>Methanobacteriati</taxon>
        <taxon>Methanobacteriota</taxon>
        <taxon>environmental samples</taxon>
    </lineage>
</organism>
<dbReference type="InterPro" id="IPR036873">
    <property type="entry name" value="Rhodanese-like_dom_sf"/>
</dbReference>
<keyword evidence="3" id="KW-0067">ATP-binding</keyword>
<dbReference type="Gene3D" id="3.40.50.720">
    <property type="entry name" value="NAD(P)-binding Rossmann-like Domain"/>
    <property type="match status" value="1"/>
</dbReference>
<dbReference type="EMBL" id="KF900560">
    <property type="protein sequence ID" value="AIE99314.1"/>
    <property type="molecule type" value="Genomic_DNA"/>
</dbReference>
<keyword evidence="1" id="KW-0808">Transferase</keyword>
<sequence length="405" mass="43644">MVDCDPQTLRNLTLFTDSEGRGHFSELARGGVTAGGDSRYARHLALPEVGPEGQLKLQEASALVIGAGGLGSPALLYLAAAGIGRIGLIDDDTVDLTNLQRQVLHSTSEVGESKAASAERRLTDLNPEVSVEAIEGRLDVTNALAIIQRFDIVIDGTDNFDTRYLIGDACEILDKPWVFGSIHRFEGQVATFNLDGGPNYRDLFPNPPEEGLAPNCEEAGVLGVLPGIVGSIQATEAIKVILGIGEPLNGKLLVIDALGMGFRTLEFSKDESREVVTELEEECCGSCSSDADSPSGLMLEISPSEFVQRRDSGWGVFLLDVRRSQEEAIATISGTDLRIEHNQVPMRMSEIPLDKDVVVYCRTGSRSAAVARYLISTGLAKGEVYNLRGGIHEWSDTVNPDIIKY</sequence>
<dbReference type="GO" id="GO:0016779">
    <property type="term" value="F:nucleotidyltransferase activity"/>
    <property type="evidence" value="ECO:0007669"/>
    <property type="project" value="TreeGrafter"/>
</dbReference>
<dbReference type="GO" id="GO:0005524">
    <property type="term" value="F:ATP binding"/>
    <property type="evidence" value="ECO:0007669"/>
    <property type="project" value="UniProtKB-KW"/>
</dbReference>
<protein>
    <submittedName>
        <fullName evidence="5">UBA/THIF-type NAD/FAD binding protein (MOCS3, UBA4, moeB)</fullName>
    </submittedName>
</protein>
<evidence type="ECO:0000259" key="4">
    <source>
        <dbReference type="PROSITE" id="PS50206"/>
    </source>
</evidence>
<feature type="domain" description="Rhodanese" evidence="4">
    <location>
        <begin position="315"/>
        <end position="403"/>
    </location>
</feature>
<dbReference type="GO" id="GO:0008146">
    <property type="term" value="F:sulfotransferase activity"/>
    <property type="evidence" value="ECO:0007669"/>
    <property type="project" value="TreeGrafter"/>
</dbReference>
<dbReference type="Pfam" id="PF00581">
    <property type="entry name" value="Rhodanese"/>
    <property type="match status" value="1"/>
</dbReference>
<dbReference type="CDD" id="cd00757">
    <property type="entry name" value="ThiF_MoeB_HesA_family"/>
    <property type="match status" value="1"/>
</dbReference>
<dbReference type="AlphaFoldDB" id="A0A075G7D4"/>
<proteinExistence type="predicted"/>
<dbReference type="PANTHER" id="PTHR10953">
    <property type="entry name" value="UBIQUITIN-ACTIVATING ENZYME E1"/>
    <property type="match status" value="1"/>
</dbReference>
<dbReference type="InterPro" id="IPR000594">
    <property type="entry name" value="ThiF_NAD_FAD-bd"/>
</dbReference>
<keyword evidence="2" id="KW-0547">Nucleotide-binding</keyword>
<dbReference type="GO" id="GO:0005829">
    <property type="term" value="C:cytosol"/>
    <property type="evidence" value="ECO:0007669"/>
    <property type="project" value="TreeGrafter"/>
</dbReference>
<dbReference type="FunFam" id="3.40.50.720:FF:000033">
    <property type="entry name" value="Adenylyltransferase and sulfurtransferase MOCS3"/>
    <property type="match status" value="1"/>
</dbReference>
<evidence type="ECO:0000256" key="1">
    <source>
        <dbReference type="ARBA" id="ARBA00022679"/>
    </source>
</evidence>
<dbReference type="SMART" id="SM00450">
    <property type="entry name" value="RHOD"/>
    <property type="match status" value="1"/>
</dbReference>
<reference evidence="5" key="1">
    <citation type="journal article" date="2014" name="Genome Biol. Evol.">
        <title>Pangenome evidence for extensive interdomain horizontal transfer affecting lineage core and shell genes in uncultured planktonic thaumarchaeota and euryarchaeota.</title>
        <authorList>
            <person name="Deschamps P."/>
            <person name="Zivanovic Y."/>
            <person name="Moreira D."/>
            <person name="Rodriguez-Valera F."/>
            <person name="Lopez-Garcia P."/>
        </authorList>
    </citation>
    <scope>NUCLEOTIDE SEQUENCE</scope>
</reference>
<evidence type="ECO:0000256" key="2">
    <source>
        <dbReference type="ARBA" id="ARBA00022741"/>
    </source>
</evidence>
<dbReference type="Pfam" id="PF00899">
    <property type="entry name" value="ThiF"/>
    <property type="match status" value="1"/>
</dbReference>
<name>A0A075G7D4_9EURY</name>
<dbReference type="GO" id="GO:0004792">
    <property type="term" value="F:thiosulfate-cyanide sulfurtransferase activity"/>
    <property type="evidence" value="ECO:0007669"/>
    <property type="project" value="TreeGrafter"/>
</dbReference>
<dbReference type="NCBIfam" id="NF004281">
    <property type="entry name" value="PRK05690.1"/>
    <property type="match status" value="1"/>
</dbReference>
<dbReference type="InterPro" id="IPR035985">
    <property type="entry name" value="Ubiquitin-activating_enz"/>
</dbReference>
<accession>A0A075G7D4</accession>
<gene>
    <name evidence="5" type="primary">MOCS3</name>
    <name evidence="5" type="synonym">moeB</name>
    <name evidence="5" type="synonym">UBA4</name>
</gene>
<dbReference type="InterPro" id="IPR045886">
    <property type="entry name" value="ThiF/MoeB/HesA"/>
</dbReference>
<dbReference type="Gene3D" id="3.40.250.10">
    <property type="entry name" value="Rhodanese-like domain"/>
    <property type="match status" value="1"/>
</dbReference>
<dbReference type="GO" id="GO:0008641">
    <property type="term" value="F:ubiquitin-like modifier activating enzyme activity"/>
    <property type="evidence" value="ECO:0007669"/>
    <property type="project" value="InterPro"/>
</dbReference>
<dbReference type="PANTHER" id="PTHR10953:SF102">
    <property type="entry name" value="ADENYLYLTRANSFERASE AND SULFURTRANSFERASE MOCS3"/>
    <property type="match status" value="1"/>
</dbReference>